<organism evidence="2 3">
    <name type="scientific">Cylicostephanus goldi</name>
    <name type="common">Nematode worm</name>
    <dbReference type="NCBI Taxonomy" id="71465"/>
    <lineage>
        <taxon>Eukaryota</taxon>
        <taxon>Metazoa</taxon>
        <taxon>Ecdysozoa</taxon>
        <taxon>Nematoda</taxon>
        <taxon>Chromadorea</taxon>
        <taxon>Rhabditida</taxon>
        <taxon>Rhabditina</taxon>
        <taxon>Rhabditomorpha</taxon>
        <taxon>Strongyloidea</taxon>
        <taxon>Strongylidae</taxon>
        <taxon>Cylicostephanus</taxon>
    </lineage>
</organism>
<dbReference type="PANTHER" id="PTHR31005:SF8">
    <property type="entry name" value="DUF4139 DOMAIN-CONTAINING PROTEIN"/>
    <property type="match status" value="1"/>
</dbReference>
<gene>
    <name evidence="2" type="ORF">CGOC_LOCUS12010</name>
</gene>
<evidence type="ECO:0000313" key="2">
    <source>
        <dbReference type="EMBL" id="VDN32060.1"/>
    </source>
</evidence>
<dbReference type="PANTHER" id="PTHR31005">
    <property type="entry name" value="DUF4139 DOMAIN-CONTAINING PROTEIN"/>
    <property type="match status" value="1"/>
</dbReference>
<dbReference type="InterPro" id="IPR037291">
    <property type="entry name" value="DUF4139"/>
</dbReference>
<reference evidence="2 3" key="1">
    <citation type="submission" date="2018-11" db="EMBL/GenBank/DDBJ databases">
        <authorList>
            <consortium name="Pathogen Informatics"/>
        </authorList>
    </citation>
    <scope>NUCLEOTIDE SEQUENCE [LARGE SCALE GENOMIC DNA]</scope>
</reference>
<dbReference type="InterPro" id="IPR011935">
    <property type="entry name" value="CHP02231"/>
</dbReference>
<keyword evidence="3" id="KW-1185">Reference proteome</keyword>
<dbReference type="Proteomes" id="UP000271889">
    <property type="component" value="Unassembled WGS sequence"/>
</dbReference>
<name>A0A3P7MYC3_CYLGO</name>
<dbReference type="EMBL" id="UYRV01120027">
    <property type="protein sequence ID" value="VDN32060.1"/>
    <property type="molecule type" value="Genomic_DNA"/>
</dbReference>
<proteinExistence type="predicted"/>
<dbReference type="OrthoDB" id="10068793at2759"/>
<dbReference type="AlphaFoldDB" id="A0A3P7MYC3"/>
<evidence type="ECO:0000313" key="3">
    <source>
        <dbReference type="Proteomes" id="UP000271889"/>
    </source>
</evidence>
<dbReference type="Pfam" id="PF13598">
    <property type="entry name" value="DUF4139"/>
    <property type="match status" value="1"/>
</dbReference>
<accession>A0A3P7MYC3</accession>
<protein>
    <recommendedName>
        <fullName evidence="1">DUF4139 domain-containing protein</fullName>
    </recommendedName>
</protein>
<evidence type="ECO:0000259" key="1">
    <source>
        <dbReference type="Pfam" id="PF13598"/>
    </source>
</evidence>
<feature type="domain" description="DUF4139" evidence="1">
    <location>
        <begin position="20"/>
        <end position="87"/>
    </location>
</feature>
<sequence>MNTIHFQTFLKSVSPGERFSCSLGVDTAIRIEYKPVKKYHEEVGYINKTSSTVYEQLIVVKNSRSDAALITIKQQVPRSTDEKIKVRV</sequence>